<keyword evidence="9" id="KW-1185">Reference proteome</keyword>
<feature type="signal peptide" evidence="6">
    <location>
        <begin position="1"/>
        <end position="18"/>
    </location>
</feature>
<sequence>MAVALGAALLLAPAVSSAAEIVVKHAQGETTLPGVPSKVLVLDIPSLDTLDALGVDVAGVPGSNLPPYLSKYADEKYTKVGTLFEPDYEAVNAAGADLMIIGGRSAAKYPDLSGMLPTIDMTIDPAAYTDNVKANVVKLGEVFGKQAEATELTARLDEKLTALKGLAADAGTAMILVTTGGKVGAYGPASRVGWLHKEIDFKPVADDIDDRFHGGDVVSYEYILEANPDWIFVIDRDAAVGQVAEGQAAKQILDNELVAQTNAWKNGHVVYLDPASAYIVSSGYNAINTLVDQVSEAVSAAK</sequence>
<proteinExistence type="inferred from homology"/>
<gene>
    <name evidence="8" type="ORF">ML536_07935</name>
</gene>
<comment type="caution">
    <text evidence="8">The sequence shown here is derived from an EMBL/GenBank/DDBJ whole genome shotgun (WGS) entry which is preliminary data.</text>
</comment>
<dbReference type="SUPFAM" id="SSF53807">
    <property type="entry name" value="Helical backbone' metal receptor"/>
    <property type="match status" value="1"/>
</dbReference>
<dbReference type="PANTHER" id="PTHR30532:SF28">
    <property type="entry name" value="PETROBACTIN-BINDING PROTEIN YCLQ"/>
    <property type="match status" value="1"/>
</dbReference>
<dbReference type="PANTHER" id="PTHR30532">
    <property type="entry name" value="IRON III DICITRATE-BINDING PERIPLASMIC PROTEIN"/>
    <property type="match status" value="1"/>
</dbReference>
<comment type="subcellular location">
    <subcellularLocation>
        <location evidence="1">Cell envelope</location>
    </subcellularLocation>
</comment>
<dbReference type="AlphaFoldDB" id="A0AA41QLF2"/>
<dbReference type="Pfam" id="PF01497">
    <property type="entry name" value="Peripla_BP_2"/>
    <property type="match status" value="1"/>
</dbReference>
<protein>
    <submittedName>
        <fullName evidence="8">Siderophore ABC transporter substrate-binding protein</fullName>
    </submittedName>
</protein>
<accession>A0AA41QLF2</accession>
<name>A0AA41QLF2_9HYPH</name>
<keyword evidence="5 6" id="KW-0732">Signal</keyword>
<keyword evidence="4" id="KW-0410">Iron transport</keyword>
<dbReference type="CDD" id="cd01140">
    <property type="entry name" value="FatB"/>
    <property type="match status" value="1"/>
</dbReference>
<evidence type="ECO:0000256" key="5">
    <source>
        <dbReference type="ARBA" id="ARBA00022729"/>
    </source>
</evidence>
<dbReference type="GO" id="GO:0030288">
    <property type="term" value="C:outer membrane-bounded periplasmic space"/>
    <property type="evidence" value="ECO:0007669"/>
    <property type="project" value="TreeGrafter"/>
</dbReference>
<feature type="domain" description="Fe/B12 periplasmic-binding" evidence="7">
    <location>
        <begin position="38"/>
        <end position="302"/>
    </location>
</feature>
<evidence type="ECO:0000256" key="2">
    <source>
        <dbReference type="ARBA" id="ARBA00008814"/>
    </source>
</evidence>
<feature type="chain" id="PRO_5041265221" evidence="6">
    <location>
        <begin position="19"/>
        <end position="302"/>
    </location>
</feature>
<evidence type="ECO:0000256" key="3">
    <source>
        <dbReference type="ARBA" id="ARBA00022448"/>
    </source>
</evidence>
<evidence type="ECO:0000256" key="4">
    <source>
        <dbReference type="ARBA" id="ARBA00022496"/>
    </source>
</evidence>
<comment type="similarity">
    <text evidence="2">Belongs to the bacterial solute-binding protein 8 family.</text>
</comment>
<reference evidence="8" key="1">
    <citation type="submission" date="2022-03" db="EMBL/GenBank/DDBJ databases">
        <title>The complete genome sequence of a Methyloterrigena soli.</title>
        <authorList>
            <person name="Zi Z."/>
        </authorList>
    </citation>
    <scope>NUCLEOTIDE SEQUENCE</scope>
    <source>
        <strain evidence="8">M48</strain>
    </source>
</reference>
<evidence type="ECO:0000313" key="9">
    <source>
        <dbReference type="Proteomes" id="UP001156140"/>
    </source>
</evidence>
<dbReference type="GO" id="GO:1901678">
    <property type="term" value="P:iron coordination entity transport"/>
    <property type="evidence" value="ECO:0007669"/>
    <property type="project" value="UniProtKB-ARBA"/>
</dbReference>
<keyword evidence="4" id="KW-0406">Ion transport</keyword>
<evidence type="ECO:0000313" key="8">
    <source>
        <dbReference type="EMBL" id="MCI0126754.1"/>
    </source>
</evidence>
<keyword evidence="3" id="KW-0813">Transport</keyword>
<evidence type="ECO:0000259" key="7">
    <source>
        <dbReference type="PROSITE" id="PS50983"/>
    </source>
</evidence>
<keyword evidence="4" id="KW-0408">Iron</keyword>
<dbReference type="InterPro" id="IPR051313">
    <property type="entry name" value="Bact_iron-sidero_bind"/>
</dbReference>
<evidence type="ECO:0000256" key="6">
    <source>
        <dbReference type="SAM" id="SignalP"/>
    </source>
</evidence>
<dbReference type="Gene3D" id="3.40.50.1980">
    <property type="entry name" value="Nitrogenase molybdenum iron protein domain"/>
    <property type="match status" value="2"/>
</dbReference>
<dbReference type="Proteomes" id="UP001156140">
    <property type="component" value="Unassembled WGS sequence"/>
</dbReference>
<evidence type="ECO:0000256" key="1">
    <source>
        <dbReference type="ARBA" id="ARBA00004196"/>
    </source>
</evidence>
<organism evidence="8 9">
    <name type="scientific">Paradevosia shaoguanensis</name>
    <dbReference type="NCBI Taxonomy" id="1335043"/>
    <lineage>
        <taxon>Bacteria</taxon>
        <taxon>Pseudomonadati</taxon>
        <taxon>Pseudomonadota</taxon>
        <taxon>Alphaproteobacteria</taxon>
        <taxon>Hyphomicrobiales</taxon>
        <taxon>Devosiaceae</taxon>
        <taxon>Paradevosia</taxon>
    </lineage>
</organism>
<dbReference type="EMBL" id="JALAZD010000001">
    <property type="protein sequence ID" value="MCI0126754.1"/>
    <property type="molecule type" value="Genomic_DNA"/>
</dbReference>
<dbReference type="InterPro" id="IPR002491">
    <property type="entry name" value="ABC_transptr_periplasmic_BD"/>
</dbReference>
<dbReference type="PROSITE" id="PS50983">
    <property type="entry name" value="FE_B12_PBP"/>
    <property type="match status" value="1"/>
</dbReference>
<dbReference type="InterPro" id="IPR033870">
    <property type="entry name" value="FatB"/>
</dbReference>